<dbReference type="Pfam" id="PF07167">
    <property type="entry name" value="PhaC_N"/>
    <property type="match status" value="1"/>
</dbReference>
<evidence type="ECO:0000313" key="5">
    <source>
        <dbReference type="EMBL" id="MFG6456308.1"/>
    </source>
</evidence>
<evidence type="ECO:0000259" key="3">
    <source>
        <dbReference type="Pfam" id="PF07167"/>
    </source>
</evidence>
<dbReference type="Pfam" id="PF12551">
    <property type="entry name" value="PHBC_N"/>
    <property type="match status" value="1"/>
</dbReference>
<organism evidence="5 6">
    <name type="scientific">Pelomonas nitida</name>
    <dbReference type="NCBI Taxonomy" id="3299027"/>
    <lineage>
        <taxon>Bacteria</taxon>
        <taxon>Pseudomonadati</taxon>
        <taxon>Pseudomonadota</taxon>
        <taxon>Betaproteobacteria</taxon>
        <taxon>Burkholderiales</taxon>
        <taxon>Sphaerotilaceae</taxon>
        <taxon>Roseateles</taxon>
    </lineage>
</organism>
<reference evidence="5 6" key="1">
    <citation type="submission" date="2024-09" db="EMBL/GenBank/DDBJ databases">
        <title>Novel species of the genus Pelomonas and Roseateles isolated from streams.</title>
        <authorList>
            <person name="Lu H."/>
        </authorList>
    </citation>
    <scope>NUCLEOTIDE SEQUENCE [LARGE SCALE GENOMIC DNA]</scope>
    <source>
        <strain evidence="5 6">BYS96W</strain>
    </source>
</reference>
<keyword evidence="1" id="KW-0808">Transferase</keyword>
<comment type="caution">
    <text evidence="5">The sequence shown here is derived from an EMBL/GenBank/DDBJ whole genome shotgun (WGS) entry which is preliminary data.</text>
</comment>
<gene>
    <name evidence="5" type="ORF">ACG00X_05640</name>
</gene>
<dbReference type="InterPro" id="IPR029058">
    <property type="entry name" value="AB_hydrolase_fold"/>
</dbReference>
<name>A0ABW7G2Y6_9BURK</name>
<dbReference type="Proteomes" id="UP001606305">
    <property type="component" value="Unassembled WGS sequence"/>
</dbReference>
<protein>
    <submittedName>
        <fullName evidence="5">PHA/PHB synthase family protein</fullName>
    </submittedName>
</protein>
<dbReference type="InterPro" id="IPR022211">
    <property type="entry name" value="PHBC_N"/>
</dbReference>
<evidence type="ECO:0000259" key="4">
    <source>
        <dbReference type="Pfam" id="PF12551"/>
    </source>
</evidence>
<accession>A0ABW7G2Y6</accession>
<sequence>MTDTLARSPTERLDDLFHATLARGTRSLSLIAPGLALADWATHLALSPGRCAELGTLAQQQARAWADYALQSAAATLQLPGSETASPPEAPLADRRFAAPDWQRWPFNVMQQAFVLQEAWWAQATGPVWGVEKHHTDLMSFWTRQWLDVGSPANLPWTNPLVLRRAAEQGGQNFLRGLQDWLDDAQRLQSGAPPAGTEAFAAGRNLAMTPGQVVWRNELMELIQYTPQTEQVHAEPLLIVPAWIMKYYILDLAPGSSLIEYLVRQGHTVFAISWKNPGAEQRELGMEDYLQLGIAEALRVINAVVPRQPVHAVGYCLGGTLLALAATAMARDGDARLASLTLFAAQTDFSEPGELSLFIDESQLGMLEAQMKETGYLRAEQMAGAFQMLRSYDLLWSRLVQDYLLGDRTRLNALMAWNADSTRMPARMHSDYLRQLFLRNDLAEGRYEVGGHAVALSSLHLPLYLVGTETDHVAPWRSVYKLHHLCPAEIRFALTSGGHNAGVVNPPGDGHRHYRAATAAPGQPYVAPNDWLAATPAQEGSWWPDWAAWLQARSGPLVKPPRLGAKTAPPLGDAPGLYVMER</sequence>
<evidence type="ECO:0000256" key="1">
    <source>
        <dbReference type="ARBA" id="ARBA00022679"/>
    </source>
</evidence>
<dbReference type="RefSeq" id="WP_394487033.1">
    <property type="nucleotide sequence ID" value="NZ_JBIGIA010000003.1"/>
</dbReference>
<keyword evidence="2" id="KW-0012">Acyltransferase</keyword>
<dbReference type="EMBL" id="JBIGIA010000003">
    <property type="protein sequence ID" value="MFG6456308.1"/>
    <property type="molecule type" value="Genomic_DNA"/>
</dbReference>
<evidence type="ECO:0000313" key="6">
    <source>
        <dbReference type="Proteomes" id="UP001606305"/>
    </source>
</evidence>
<dbReference type="PANTHER" id="PTHR36837">
    <property type="entry name" value="POLY(3-HYDROXYALKANOATE) POLYMERASE SUBUNIT PHAC"/>
    <property type="match status" value="1"/>
</dbReference>
<evidence type="ECO:0000256" key="2">
    <source>
        <dbReference type="ARBA" id="ARBA00023315"/>
    </source>
</evidence>
<keyword evidence="6" id="KW-1185">Reference proteome</keyword>
<dbReference type="InterPro" id="IPR051321">
    <property type="entry name" value="PHA/PHB_synthase"/>
</dbReference>
<proteinExistence type="predicted"/>
<dbReference type="PANTHER" id="PTHR36837:SF5">
    <property type="entry name" value="POLY-3-HYDROXYBUTYRATE SYNTHASE"/>
    <property type="match status" value="1"/>
</dbReference>
<feature type="domain" description="Poly-beta-hydroxybutyrate polymerase N-terminal" evidence="4">
    <location>
        <begin position="9"/>
        <end position="50"/>
    </location>
</feature>
<dbReference type="InterPro" id="IPR010941">
    <property type="entry name" value="PhaC_N"/>
</dbReference>
<feature type="domain" description="Poly-beta-hydroxybutyrate polymerase N-terminal" evidence="3">
    <location>
        <begin position="94"/>
        <end position="262"/>
    </location>
</feature>
<dbReference type="SUPFAM" id="SSF53474">
    <property type="entry name" value="alpha/beta-Hydrolases"/>
    <property type="match status" value="1"/>
</dbReference>
<dbReference type="Gene3D" id="3.40.50.1820">
    <property type="entry name" value="alpha/beta hydrolase"/>
    <property type="match status" value="1"/>
</dbReference>